<dbReference type="GO" id="GO:0005829">
    <property type="term" value="C:cytosol"/>
    <property type="evidence" value="ECO:0007669"/>
    <property type="project" value="UniProtKB-SubCell"/>
</dbReference>
<dbReference type="Proteomes" id="UP000664940">
    <property type="component" value="Unassembled WGS sequence"/>
</dbReference>
<accession>A0A834ANJ0</accession>
<dbReference type="SUPFAM" id="SSF55729">
    <property type="entry name" value="Acyl-CoA N-acyltransferases (Nat)"/>
    <property type="match status" value="1"/>
</dbReference>
<evidence type="ECO:0000259" key="7">
    <source>
        <dbReference type="Pfam" id="PF02799"/>
    </source>
</evidence>
<dbReference type="GO" id="GO:0004379">
    <property type="term" value="F:glycylpeptide N-tetradecanoyltransferase activity"/>
    <property type="evidence" value="ECO:0007669"/>
    <property type="project" value="UniProtKB-EC"/>
</dbReference>
<protein>
    <recommendedName>
        <fullName evidence="5">Glycylpeptide N-tetradecanoyltransferase</fullName>
        <ecNumber evidence="5">2.3.1.97</ecNumber>
    </recommendedName>
</protein>
<dbReference type="InterPro" id="IPR022677">
    <property type="entry name" value="NMT_C"/>
</dbReference>
<keyword evidence="5" id="KW-0012">Acyltransferase</keyword>
<sequence length="173" mass="20090">MEKKDISVVHQLLTRYLKQFHFTLVMSQEVEYWFYPQENITDTFVVENANGEVTDFLSYFYMLPSTIINPPTHKSLKAAYSFYYVHTQIPLLDLMSDDALGLAKMKGFDMSDALELMENKTFLEKLKFSQGMATCSIIFTFRSVPSRSEVLDKATENSNQEMKPHHLVQFSQT</sequence>
<dbReference type="InterPro" id="IPR000903">
    <property type="entry name" value="NMT"/>
</dbReference>
<reference evidence="8 9" key="1">
    <citation type="journal article" date="2020" name="Nature">
        <title>Six reference-quality genomes reveal evolution of bat adaptations.</title>
        <authorList>
            <person name="Jebb D."/>
            <person name="Huang Z."/>
            <person name="Pippel M."/>
            <person name="Hughes G.M."/>
            <person name="Lavrichenko K."/>
            <person name="Devanna P."/>
            <person name="Winkler S."/>
            <person name="Jermiin L.S."/>
            <person name="Skirmuntt E.C."/>
            <person name="Katzourakis A."/>
            <person name="Burkitt-Gray L."/>
            <person name="Ray D.A."/>
            <person name="Sullivan K.A.M."/>
            <person name="Roscito J.G."/>
            <person name="Kirilenko B.M."/>
            <person name="Davalos L.M."/>
            <person name="Corthals A.P."/>
            <person name="Power M.L."/>
            <person name="Jones G."/>
            <person name="Ransome R.D."/>
            <person name="Dechmann D.K.N."/>
            <person name="Locatelli A.G."/>
            <person name="Puechmaille S.J."/>
            <person name="Fedrigo O."/>
            <person name="Jarvis E.D."/>
            <person name="Hiller M."/>
            <person name="Vernes S.C."/>
            <person name="Myers E.W."/>
            <person name="Teeling E.C."/>
        </authorList>
    </citation>
    <scope>NUCLEOTIDE SEQUENCE [LARGE SCALE GENOMIC DNA]</scope>
    <source>
        <strain evidence="8">Bat1K_MPI-CBG_1</strain>
    </source>
</reference>
<dbReference type="EMBL" id="JABVXQ010000004">
    <property type="protein sequence ID" value="KAF6114707.1"/>
    <property type="molecule type" value="Genomic_DNA"/>
</dbReference>
<keyword evidence="5" id="KW-0808">Transferase</keyword>
<feature type="domain" description="Glycylpeptide N-tetradecanoyltransferase C-terminal" evidence="7">
    <location>
        <begin position="1"/>
        <end position="134"/>
    </location>
</feature>
<dbReference type="GO" id="GO:0016020">
    <property type="term" value="C:membrane"/>
    <property type="evidence" value="ECO:0007669"/>
    <property type="project" value="UniProtKB-SubCell"/>
</dbReference>
<comment type="function">
    <text evidence="5">Adds a myristoyl group to the N-terminal glycine residue of certain cellular proteins.</text>
</comment>
<comment type="similarity">
    <text evidence="6">Belongs to the NMT family.</text>
</comment>
<name>A0A834ANJ0_9CHIR</name>
<evidence type="ECO:0000313" key="8">
    <source>
        <dbReference type="EMBL" id="KAF6114707.1"/>
    </source>
</evidence>
<evidence type="ECO:0000313" key="9">
    <source>
        <dbReference type="Proteomes" id="UP000664940"/>
    </source>
</evidence>
<dbReference type="Gene3D" id="3.40.630.30">
    <property type="match status" value="1"/>
</dbReference>
<dbReference type="EC" id="2.3.1.97" evidence="5"/>
<evidence type="ECO:0000256" key="3">
    <source>
        <dbReference type="ARBA" id="ARBA00022553"/>
    </source>
</evidence>
<proteinExistence type="inferred from homology"/>
<dbReference type="AlphaFoldDB" id="A0A834ANJ0"/>
<dbReference type="InterPro" id="IPR016181">
    <property type="entry name" value="Acyl_CoA_acyltransferase"/>
</dbReference>
<comment type="subcellular location">
    <subcellularLocation>
        <location evidence="2">Cytoplasm</location>
        <location evidence="2">Cytosol</location>
    </subcellularLocation>
    <subcellularLocation>
        <location evidence="1">Membrane</location>
        <topology evidence="1">Peripheral membrane protein</topology>
    </subcellularLocation>
</comment>
<keyword evidence="3" id="KW-0597">Phosphoprotein</keyword>
<evidence type="ECO:0000256" key="4">
    <source>
        <dbReference type="ARBA" id="ARBA00048276"/>
    </source>
</evidence>
<gene>
    <name evidence="8" type="ORF">HJG60_010647</name>
</gene>
<comment type="catalytic activity">
    <reaction evidence="4 5">
        <text>N-terminal glycyl-[protein] + tetradecanoyl-CoA = N-tetradecanoylglycyl-[protein] + CoA + H(+)</text>
        <dbReference type="Rhea" id="RHEA:15521"/>
        <dbReference type="Rhea" id="RHEA-COMP:12666"/>
        <dbReference type="Rhea" id="RHEA-COMP:12667"/>
        <dbReference type="ChEBI" id="CHEBI:15378"/>
        <dbReference type="ChEBI" id="CHEBI:57287"/>
        <dbReference type="ChEBI" id="CHEBI:57385"/>
        <dbReference type="ChEBI" id="CHEBI:64723"/>
        <dbReference type="ChEBI" id="CHEBI:133050"/>
        <dbReference type="EC" id="2.3.1.97"/>
    </reaction>
</comment>
<evidence type="ECO:0000256" key="1">
    <source>
        <dbReference type="ARBA" id="ARBA00004170"/>
    </source>
</evidence>
<dbReference type="Pfam" id="PF02799">
    <property type="entry name" value="NMT_C"/>
    <property type="match status" value="1"/>
</dbReference>
<evidence type="ECO:0000256" key="2">
    <source>
        <dbReference type="ARBA" id="ARBA00004514"/>
    </source>
</evidence>
<dbReference type="PANTHER" id="PTHR11377:SF7">
    <property type="entry name" value="GLYCYLPEPTIDE N-TETRADECANOYLTRANSFERASE 1"/>
    <property type="match status" value="1"/>
</dbReference>
<organism evidence="8 9">
    <name type="scientific">Phyllostomus discolor</name>
    <name type="common">pale spear-nosed bat</name>
    <dbReference type="NCBI Taxonomy" id="89673"/>
    <lineage>
        <taxon>Eukaryota</taxon>
        <taxon>Metazoa</taxon>
        <taxon>Chordata</taxon>
        <taxon>Craniata</taxon>
        <taxon>Vertebrata</taxon>
        <taxon>Euteleostomi</taxon>
        <taxon>Mammalia</taxon>
        <taxon>Eutheria</taxon>
        <taxon>Laurasiatheria</taxon>
        <taxon>Chiroptera</taxon>
        <taxon>Yangochiroptera</taxon>
        <taxon>Phyllostomidae</taxon>
        <taxon>Phyllostominae</taxon>
        <taxon>Phyllostomus</taxon>
    </lineage>
</organism>
<comment type="caution">
    <text evidence="8">The sequence shown here is derived from an EMBL/GenBank/DDBJ whole genome shotgun (WGS) entry which is preliminary data.</text>
</comment>
<evidence type="ECO:0000256" key="6">
    <source>
        <dbReference type="RuleBase" id="RU004178"/>
    </source>
</evidence>
<evidence type="ECO:0000256" key="5">
    <source>
        <dbReference type="RuleBase" id="RU000586"/>
    </source>
</evidence>
<dbReference type="PANTHER" id="PTHR11377">
    <property type="entry name" value="N-MYRISTOYL TRANSFERASE"/>
    <property type="match status" value="1"/>
</dbReference>